<dbReference type="EMBL" id="GDUN01000989">
    <property type="protein sequence ID" value="JAN94930.1"/>
    <property type="molecule type" value="mRNA"/>
</dbReference>
<dbReference type="PANTHER" id="PTHR33053">
    <property type="entry name" value="PROTEIN, PUTATIVE-RELATED"/>
    <property type="match status" value="1"/>
</dbReference>
<protein>
    <submittedName>
        <fullName evidence="1">Putative transposase domain-containing protein</fullName>
    </submittedName>
</protein>
<organism evidence="1">
    <name type="scientific">Aedes aegypti</name>
    <name type="common">Yellowfever mosquito</name>
    <name type="synonym">Culex aegypti</name>
    <dbReference type="NCBI Taxonomy" id="7159"/>
    <lineage>
        <taxon>Eukaryota</taxon>
        <taxon>Metazoa</taxon>
        <taxon>Ecdysozoa</taxon>
        <taxon>Arthropoda</taxon>
        <taxon>Hexapoda</taxon>
        <taxon>Insecta</taxon>
        <taxon>Pterygota</taxon>
        <taxon>Neoptera</taxon>
        <taxon>Endopterygota</taxon>
        <taxon>Diptera</taxon>
        <taxon>Nematocera</taxon>
        <taxon>Culicoidea</taxon>
        <taxon>Culicidae</taxon>
        <taxon>Culicinae</taxon>
        <taxon>Aedini</taxon>
        <taxon>Aedes</taxon>
        <taxon>Stegomyia</taxon>
    </lineage>
</organism>
<evidence type="ECO:0000313" key="1">
    <source>
        <dbReference type="EMBL" id="JAN94930.1"/>
    </source>
</evidence>
<dbReference type="PANTHER" id="PTHR33053:SF9">
    <property type="entry name" value="AGAP000105-PA"/>
    <property type="match status" value="1"/>
</dbReference>
<dbReference type="VEuPathDB" id="VectorBase:AAEL022442"/>
<sequence>ARAFVKSVVNFNGKNGCLKCTINGEYSHVSKTVVFPTLHCPLRTDLKFRQKDYGKHHAGQDSPILKLPDFDMVKDFVVADSLHLLELGVMKRLLTGWRDGSLGYEGKLSALKIQQLSDAVVNVELPKEIHRKMRGLDCLAFWKGTEWHSFLNYVSIVVLKDFIDEKLYSHFLLLFIAVRICSSEYFKKWLSLAQILFEKFIEGFIKIYGEEFVTSNIHNLEHVVGDVQRFGSLSSISAYPFESYLFQLKKYVRQGKNCLQQVANRILEKTRFPFNINNARFVPNIIKRGNLVQCEVRQGLEINNVFKDSWFLTKEFEIVQMVDASTDPDNNVLVHGKALVYQTDFFKLPIRSSFLYIYEAQISHLKQSKAYSIEDILCKFVVIPYNVNNYVYIPLLHTFES</sequence>
<name>A0A0P6JRU1_AEDAE</name>
<dbReference type="AlphaFoldDB" id="A0A0P6JRU1"/>
<feature type="non-terminal residue" evidence="1">
    <location>
        <position position="401"/>
    </location>
</feature>
<proteinExistence type="evidence at transcript level"/>
<feature type="non-terminal residue" evidence="1">
    <location>
        <position position="1"/>
    </location>
</feature>
<reference evidence="1" key="1">
    <citation type="journal article" date="2016" name="PLoS ONE">
        <title>A Deep Insight into the Sialome of Male and Female Aedes aegypti Mosquitoes.</title>
        <authorList>
            <person name="Ribeiro J.M."/>
            <person name="Martin-Martin I."/>
            <person name="Arca B."/>
            <person name="Calvo E."/>
        </authorList>
    </citation>
    <scope>NUCLEOTIDE SEQUENCE</scope>
    <source>
        <strain evidence="1">Liverpool</strain>
        <tissue evidence="1">Salivary glands</tissue>
    </source>
</reference>
<accession>A0A0P6JRU1</accession>